<dbReference type="PATRIC" id="fig|1538.10.peg.1861"/>
<evidence type="ECO:0000256" key="6">
    <source>
        <dbReference type="SAM" id="Phobius"/>
    </source>
</evidence>
<evidence type="ECO:0000256" key="3">
    <source>
        <dbReference type="ARBA" id="ARBA00022692"/>
    </source>
</evidence>
<keyword evidence="5 6" id="KW-0472">Membrane</keyword>
<evidence type="ECO:0000259" key="7">
    <source>
        <dbReference type="Pfam" id="PF04138"/>
    </source>
</evidence>
<keyword evidence="3 6" id="KW-0812">Transmembrane</keyword>
<dbReference type="PANTHER" id="PTHR38459:SF1">
    <property type="entry name" value="PROPHAGE BACTOPRENOL-LINKED GLUCOSE TRANSLOCASE HOMOLOG"/>
    <property type="match status" value="1"/>
</dbReference>
<dbReference type="Pfam" id="PF04138">
    <property type="entry name" value="GtrA_DPMS_TM"/>
    <property type="match status" value="1"/>
</dbReference>
<evidence type="ECO:0000256" key="5">
    <source>
        <dbReference type="ARBA" id="ARBA00023136"/>
    </source>
</evidence>
<feature type="transmembrane region" description="Helical" evidence="6">
    <location>
        <begin position="88"/>
        <end position="107"/>
    </location>
</feature>
<organism evidence="8 9">
    <name type="scientific">Clostridium ljungdahlii</name>
    <dbReference type="NCBI Taxonomy" id="1538"/>
    <lineage>
        <taxon>Bacteria</taxon>
        <taxon>Bacillati</taxon>
        <taxon>Bacillota</taxon>
        <taxon>Clostridia</taxon>
        <taxon>Eubacteriales</taxon>
        <taxon>Clostridiaceae</taxon>
        <taxon>Clostridium</taxon>
    </lineage>
</organism>
<evidence type="ECO:0000256" key="4">
    <source>
        <dbReference type="ARBA" id="ARBA00022989"/>
    </source>
</evidence>
<feature type="transmembrane region" description="Helical" evidence="6">
    <location>
        <begin position="50"/>
        <end position="67"/>
    </location>
</feature>
<dbReference type="InterPro" id="IPR007267">
    <property type="entry name" value="GtrA_DPMS_TM"/>
</dbReference>
<feature type="domain" description="GtrA/DPMS transmembrane" evidence="7">
    <location>
        <begin position="21"/>
        <end position="138"/>
    </location>
</feature>
<evidence type="ECO:0000313" key="8">
    <source>
        <dbReference type="EMBL" id="OAA86865.1"/>
    </source>
</evidence>
<dbReference type="Proteomes" id="UP000077407">
    <property type="component" value="Unassembled WGS sequence"/>
</dbReference>
<evidence type="ECO:0000256" key="1">
    <source>
        <dbReference type="ARBA" id="ARBA00004141"/>
    </source>
</evidence>
<keyword evidence="4 6" id="KW-1133">Transmembrane helix</keyword>
<dbReference type="OrthoDB" id="9812049at2"/>
<sequence>MDQLIKTMNFIFNGKLKLLSRFSATGVINTIIDFAVFTLCQSVFGLHYTISQVIGYSFGVVNSFIFNKKWTFEYKSSGKKVVRELSQFAMVNLISLVATLVCMKFLVSDFNLNVYLSKIIVTLIAQVINFLLYKIWVFN</sequence>
<reference evidence="8 9" key="1">
    <citation type="journal article" date="2015" name="Biotechnol. Bioeng.">
        <title>Genome sequence and phenotypic characterization of Caulobacter segnis.</title>
        <authorList>
            <person name="Patel S."/>
            <person name="Fletcher B."/>
            <person name="Scott D.C."/>
            <person name="Ely B."/>
        </authorList>
    </citation>
    <scope>NUCLEOTIDE SEQUENCE [LARGE SCALE GENOMIC DNA]</scope>
    <source>
        <strain evidence="8 9">ERI-2</strain>
    </source>
</reference>
<accession>A0A168NT77</accession>
<evidence type="ECO:0000313" key="9">
    <source>
        <dbReference type="Proteomes" id="UP000077407"/>
    </source>
</evidence>
<dbReference type="AlphaFoldDB" id="A0A168NT77"/>
<comment type="similarity">
    <text evidence="2">Belongs to the GtrA family.</text>
</comment>
<proteinExistence type="inferred from homology"/>
<dbReference type="EMBL" id="LITT01000023">
    <property type="protein sequence ID" value="OAA86865.1"/>
    <property type="molecule type" value="Genomic_DNA"/>
</dbReference>
<name>A0A168NT77_9CLOT</name>
<evidence type="ECO:0000256" key="2">
    <source>
        <dbReference type="ARBA" id="ARBA00009399"/>
    </source>
</evidence>
<dbReference type="RefSeq" id="WP_063555689.1">
    <property type="nucleotide sequence ID" value="NZ_LITT01000023.1"/>
</dbReference>
<dbReference type="GO" id="GO:0000271">
    <property type="term" value="P:polysaccharide biosynthetic process"/>
    <property type="evidence" value="ECO:0007669"/>
    <property type="project" value="InterPro"/>
</dbReference>
<feature type="transmembrane region" description="Helical" evidence="6">
    <location>
        <begin position="119"/>
        <end position="138"/>
    </location>
</feature>
<dbReference type="GO" id="GO:0005886">
    <property type="term" value="C:plasma membrane"/>
    <property type="evidence" value="ECO:0007669"/>
    <property type="project" value="TreeGrafter"/>
</dbReference>
<dbReference type="InterPro" id="IPR051401">
    <property type="entry name" value="GtrA_CellWall_Glycosyl"/>
</dbReference>
<dbReference type="PANTHER" id="PTHR38459">
    <property type="entry name" value="PROPHAGE BACTOPRENOL-LINKED GLUCOSE TRANSLOCASE HOMOLOG"/>
    <property type="match status" value="1"/>
</dbReference>
<gene>
    <name evidence="8" type="ORF">WY13_02259</name>
</gene>
<comment type="subcellular location">
    <subcellularLocation>
        <location evidence="1">Membrane</location>
        <topology evidence="1">Multi-pass membrane protein</topology>
    </subcellularLocation>
</comment>
<protein>
    <submittedName>
        <fullName evidence="8">GtrA-like protein</fullName>
    </submittedName>
</protein>
<comment type="caution">
    <text evidence="8">The sequence shown here is derived from an EMBL/GenBank/DDBJ whole genome shotgun (WGS) entry which is preliminary data.</text>
</comment>